<sequence length="127" mass="14338">MNHETFNSILDHAMGLPSSVPLPDSSTAVPFFYDRGSRMPFKTLSDCVFLWNSDATTTDIQLPSLQSQEMHGVCIWRCGERWRVLKTVIATDLGYRKLAALVLHNTVLTLETDNHLKKTLKCGKKTK</sequence>
<dbReference type="Proteomes" id="UP000735302">
    <property type="component" value="Unassembled WGS sequence"/>
</dbReference>
<dbReference type="AlphaFoldDB" id="A0AAV4B6A8"/>
<keyword evidence="2" id="KW-1185">Reference proteome</keyword>
<gene>
    <name evidence="1" type="ORF">PoB_004155700</name>
</gene>
<comment type="caution">
    <text evidence="1">The sequence shown here is derived from an EMBL/GenBank/DDBJ whole genome shotgun (WGS) entry which is preliminary data.</text>
</comment>
<accession>A0AAV4B6A8</accession>
<organism evidence="1 2">
    <name type="scientific">Plakobranchus ocellatus</name>
    <dbReference type="NCBI Taxonomy" id="259542"/>
    <lineage>
        <taxon>Eukaryota</taxon>
        <taxon>Metazoa</taxon>
        <taxon>Spiralia</taxon>
        <taxon>Lophotrochozoa</taxon>
        <taxon>Mollusca</taxon>
        <taxon>Gastropoda</taxon>
        <taxon>Heterobranchia</taxon>
        <taxon>Euthyneura</taxon>
        <taxon>Panpulmonata</taxon>
        <taxon>Sacoglossa</taxon>
        <taxon>Placobranchoidea</taxon>
        <taxon>Plakobranchidae</taxon>
        <taxon>Plakobranchus</taxon>
    </lineage>
</organism>
<evidence type="ECO:0000313" key="1">
    <source>
        <dbReference type="EMBL" id="GFO15052.1"/>
    </source>
</evidence>
<proteinExistence type="predicted"/>
<reference evidence="1 2" key="1">
    <citation type="journal article" date="2021" name="Elife">
        <title>Chloroplast acquisition without the gene transfer in kleptoplastic sea slugs, Plakobranchus ocellatus.</title>
        <authorList>
            <person name="Maeda T."/>
            <person name="Takahashi S."/>
            <person name="Yoshida T."/>
            <person name="Shimamura S."/>
            <person name="Takaki Y."/>
            <person name="Nagai Y."/>
            <person name="Toyoda A."/>
            <person name="Suzuki Y."/>
            <person name="Arimoto A."/>
            <person name="Ishii H."/>
            <person name="Satoh N."/>
            <person name="Nishiyama T."/>
            <person name="Hasebe M."/>
            <person name="Maruyama T."/>
            <person name="Minagawa J."/>
            <person name="Obokata J."/>
            <person name="Shigenobu S."/>
        </authorList>
    </citation>
    <scope>NUCLEOTIDE SEQUENCE [LARGE SCALE GENOMIC DNA]</scope>
</reference>
<protein>
    <submittedName>
        <fullName evidence="1">Uncharacterized protein</fullName>
    </submittedName>
</protein>
<evidence type="ECO:0000313" key="2">
    <source>
        <dbReference type="Proteomes" id="UP000735302"/>
    </source>
</evidence>
<name>A0AAV4B6A8_9GAST</name>
<dbReference type="EMBL" id="BLXT01004603">
    <property type="protein sequence ID" value="GFO15052.1"/>
    <property type="molecule type" value="Genomic_DNA"/>
</dbReference>